<evidence type="ECO:0000313" key="2">
    <source>
        <dbReference type="EMBL" id="ORX45590.1"/>
    </source>
</evidence>
<feature type="region of interest" description="Disordered" evidence="1">
    <location>
        <begin position="135"/>
        <end position="185"/>
    </location>
</feature>
<accession>A0A1Y1V251</accession>
<reference evidence="2 3" key="1">
    <citation type="submission" date="2016-08" db="EMBL/GenBank/DDBJ databases">
        <title>Genomes of anaerobic fungi encode conserved fungal cellulosomes for biomass hydrolysis.</title>
        <authorList>
            <consortium name="DOE Joint Genome Institute"/>
            <person name="Haitjema C.H."/>
            <person name="Gilmore S.P."/>
            <person name="Henske J.K."/>
            <person name="Solomon K.V."/>
            <person name="De Groot R."/>
            <person name="Kuo A."/>
            <person name="Mondo S.J."/>
            <person name="Salamov A.A."/>
            <person name="Labutti K."/>
            <person name="Zhao Z."/>
            <person name="Chiniquy J."/>
            <person name="Barry K."/>
            <person name="Brewer H.M."/>
            <person name="Purvine S.O."/>
            <person name="Wright A.T."/>
            <person name="Boxma B."/>
            <person name="Van Alen T."/>
            <person name="Hackstein J.H."/>
            <person name="Baker S.E."/>
            <person name="Grigoriev I.V."/>
            <person name="O'Malley M.A."/>
        </authorList>
    </citation>
    <scope>NUCLEOTIDE SEQUENCE [LARGE SCALE GENOMIC DNA]</scope>
    <source>
        <strain evidence="3">finn</strain>
    </source>
</reference>
<dbReference type="AlphaFoldDB" id="A0A1Y1V251"/>
<dbReference type="OrthoDB" id="2154848at2759"/>
<name>A0A1Y1V251_9FUNG</name>
<evidence type="ECO:0008006" key="4">
    <source>
        <dbReference type="Google" id="ProtNLM"/>
    </source>
</evidence>
<dbReference type="EMBL" id="MCFH01000039">
    <property type="protein sequence ID" value="ORX45590.1"/>
    <property type="molecule type" value="Genomic_DNA"/>
</dbReference>
<sequence>MSKQNNNIINKEDFSFLPTILSIFEKINSENMKDTQAIKKISINLLEHIEECKTKVNNLPGIENSNIEQLNKYDEEIKVVNQRRKQFIDYLNMPIFKKFYSEEGIKKQNELISIQKRLEAIDKEKIADIKKRTRDTMEVDTESSTKKTKVESEATETTSSTSETKVEIKQDTSTDIKTEINTNTI</sequence>
<feature type="compositionally biased region" description="Basic and acidic residues" evidence="1">
    <location>
        <begin position="164"/>
        <end position="178"/>
    </location>
</feature>
<protein>
    <recommendedName>
        <fullName evidence="4">Mediator complex subunit 9</fullName>
    </recommendedName>
</protein>
<feature type="compositionally biased region" description="Basic and acidic residues" evidence="1">
    <location>
        <begin position="135"/>
        <end position="152"/>
    </location>
</feature>
<evidence type="ECO:0000313" key="3">
    <source>
        <dbReference type="Proteomes" id="UP000193719"/>
    </source>
</evidence>
<dbReference type="Proteomes" id="UP000193719">
    <property type="component" value="Unassembled WGS sequence"/>
</dbReference>
<evidence type="ECO:0000256" key="1">
    <source>
        <dbReference type="SAM" id="MobiDB-lite"/>
    </source>
</evidence>
<proteinExistence type="predicted"/>
<reference evidence="2 3" key="2">
    <citation type="submission" date="2016-08" db="EMBL/GenBank/DDBJ databases">
        <title>Pervasive Adenine N6-methylation of Active Genes in Fungi.</title>
        <authorList>
            <consortium name="DOE Joint Genome Institute"/>
            <person name="Mondo S.J."/>
            <person name="Dannebaum R.O."/>
            <person name="Kuo R.C."/>
            <person name="Labutti K."/>
            <person name="Haridas S."/>
            <person name="Kuo A."/>
            <person name="Salamov A."/>
            <person name="Ahrendt S.R."/>
            <person name="Lipzen A."/>
            <person name="Sullivan W."/>
            <person name="Andreopoulos W.B."/>
            <person name="Clum A."/>
            <person name="Lindquist E."/>
            <person name="Daum C."/>
            <person name="Ramamoorthy G.K."/>
            <person name="Gryganskyi A."/>
            <person name="Culley D."/>
            <person name="Magnuson J.K."/>
            <person name="James T.Y."/>
            <person name="O'Malley M.A."/>
            <person name="Stajich J.E."/>
            <person name="Spatafora J.W."/>
            <person name="Visel A."/>
            <person name="Grigoriev I.V."/>
        </authorList>
    </citation>
    <scope>NUCLEOTIDE SEQUENCE [LARGE SCALE GENOMIC DNA]</scope>
    <source>
        <strain evidence="3">finn</strain>
    </source>
</reference>
<keyword evidence="3" id="KW-1185">Reference proteome</keyword>
<organism evidence="2 3">
    <name type="scientific">Piromyces finnis</name>
    <dbReference type="NCBI Taxonomy" id="1754191"/>
    <lineage>
        <taxon>Eukaryota</taxon>
        <taxon>Fungi</taxon>
        <taxon>Fungi incertae sedis</taxon>
        <taxon>Chytridiomycota</taxon>
        <taxon>Chytridiomycota incertae sedis</taxon>
        <taxon>Neocallimastigomycetes</taxon>
        <taxon>Neocallimastigales</taxon>
        <taxon>Neocallimastigaceae</taxon>
        <taxon>Piromyces</taxon>
    </lineage>
</organism>
<gene>
    <name evidence="2" type="ORF">BCR36DRAFT_332963</name>
</gene>
<comment type="caution">
    <text evidence="2">The sequence shown here is derived from an EMBL/GenBank/DDBJ whole genome shotgun (WGS) entry which is preliminary data.</text>
</comment>